<proteinExistence type="evidence at transcript level"/>
<feature type="transmembrane region" description="Helical" evidence="2">
    <location>
        <begin position="6"/>
        <end position="27"/>
    </location>
</feature>
<protein>
    <submittedName>
        <fullName evidence="3">Putative secreted protein</fullName>
    </submittedName>
</protein>
<accession>V5H8Z4</accession>
<name>V5H8Z4_IXORI</name>
<sequence length="103" mass="10687">MGGKIALILVLSALLLVIAGVLGIFYWKRWKAKAPASGVSFENPTYLKDGVTLQNTSGGGGGGGGGDSSSKPSEPVENGGHRNGRPRAVENCYEDIRAVRLSS</sequence>
<organism evidence="3">
    <name type="scientific">Ixodes ricinus</name>
    <name type="common">Common tick</name>
    <name type="synonym">Acarus ricinus</name>
    <dbReference type="NCBI Taxonomy" id="34613"/>
    <lineage>
        <taxon>Eukaryota</taxon>
        <taxon>Metazoa</taxon>
        <taxon>Ecdysozoa</taxon>
        <taxon>Arthropoda</taxon>
        <taxon>Chelicerata</taxon>
        <taxon>Arachnida</taxon>
        <taxon>Acari</taxon>
        <taxon>Parasitiformes</taxon>
        <taxon>Ixodida</taxon>
        <taxon>Ixodoidea</taxon>
        <taxon>Ixodidae</taxon>
        <taxon>Ixodinae</taxon>
        <taxon>Ixodes</taxon>
    </lineage>
</organism>
<keyword evidence="2" id="KW-0812">Transmembrane</keyword>
<dbReference type="AlphaFoldDB" id="V5H8Z4"/>
<evidence type="ECO:0000256" key="2">
    <source>
        <dbReference type="SAM" id="Phobius"/>
    </source>
</evidence>
<feature type="compositionally biased region" description="Gly residues" evidence="1">
    <location>
        <begin position="57"/>
        <end position="67"/>
    </location>
</feature>
<dbReference type="EMBL" id="GANP01015060">
    <property type="protein sequence ID" value="JAB69408.1"/>
    <property type="molecule type" value="mRNA"/>
</dbReference>
<keyword evidence="2" id="KW-1133">Transmembrane helix</keyword>
<evidence type="ECO:0000256" key="1">
    <source>
        <dbReference type="SAM" id="MobiDB-lite"/>
    </source>
</evidence>
<evidence type="ECO:0000313" key="3">
    <source>
        <dbReference type="EMBL" id="JAB69408.1"/>
    </source>
</evidence>
<feature type="region of interest" description="Disordered" evidence="1">
    <location>
        <begin position="52"/>
        <end position="88"/>
    </location>
</feature>
<reference evidence="3" key="1">
    <citation type="journal article" date="2015" name="Sci. Rep.">
        <title>Tissue- and time-dependent transcription in Ixodes ricinus salivary glands and midguts when blood feeding on the vertebrate host.</title>
        <authorList>
            <person name="Kotsyfakis M."/>
            <person name="Schwarz A."/>
            <person name="Erhart J."/>
            <person name="Ribeiro J.M."/>
        </authorList>
    </citation>
    <scope>NUCLEOTIDE SEQUENCE</scope>
    <source>
        <tissue evidence="3">Salivary gland and midgut</tissue>
    </source>
</reference>
<keyword evidence="2" id="KW-0472">Membrane</keyword>